<dbReference type="EMBL" id="BMAW01070857">
    <property type="protein sequence ID" value="GFT75492.1"/>
    <property type="molecule type" value="Genomic_DNA"/>
</dbReference>
<name>A0A8X6PK53_NEPPI</name>
<keyword evidence="2" id="KW-1185">Reference proteome</keyword>
<evidence type="ECO:0000313" key="1">
    <source>
        <dbReference type="EMBL" id="GFT75492.1"/>
    </source>
</evidence>
<gene>
    <name evidence="1" type="ORF">NPIL_63011</name>
</gene>
<organism evidence="1 2">
    <name type="scientific">Nephila pilipes</name>
    <name type="common">Giant wood spider</name>
    <name type="synonym">Nephila maculata</name>
    <dbReference type="NCBI Taxonomy" id="299642"/>
    <lineage>
        <taxon>Eukaryota</taxon>
        <taxon>Metazoa</taxon>
        <taxon>Ecdysozoa</taxon>
        <taxon>Arthropoda</taxon>
        <taxon>Chelicerata</taxon>
        <taxon>Arachnida</taxon>
        <taxon>Araneae</taxon>
        <taxon>Araneomorphae</taxon>
        <taxon>Entelegynae</taxon>
        <taxon>Araneoidea</taxon>
        <taxon>Nephilidae</taxon>
        <taxon>Nephila</taxon>
    </lineage>
</organism>
<dbReference type="Proteomes" id="UP000887013">
    <property type="component" value="Unassembled WGS sequence"/>
</dbReference>
<proteinExistence type="predicted"/>
<accession>A0A8X6PK53</accession>
<comment type="caution">
    <text evidence="1">The sequence shown here is derived from an EMBL/GenBank/DDBJ whole genome shotgun (WGS) entry which is preliminary data.</text>
</comment>
<dbReference type="AlphaFoldDB" id="A0A8X6PK53"/>
<reference evidence="1" key="1">
    <citation type="submission" date="2020-08" db="EMBL/GenBank/DDBJ databases">
        <title>Multicomponent nature underlies the extraordinary mechanical properties of spider dragline silk.</title>
        <authorList>
            <person name="Kono N."/>
            <person name="Nakamura H."/>
            <person name="Mori M."/>
            <person name="Yoshida Y."/>
            <person name="Ohtoshi R."/>
            <person name="Malay A.D."/>
            <person name="Moran D.A.P."/>
            <person name="Tomita M."/>
            <person name="Numata K."/>
            <person name="Arakawa K."/>
        </authorList>
    </citation>
    <scope>NUCLEOTIDE SEQUENCE</scope>
</reference>
<sequence length="100" mass="11457">MPSRIRAVFQVKAIQPNIKRIIDQSDIDNNLAERKKSNFRSYCLKLDEEDLKKSRNHRLTSTVSVRMFCETVDDGVDGFLEDCLGPSVGHRTRYRASTPA</sequence>
<protein>
    <submittedName>
        <fullName evidence="1">Uncharacterized protein</fullName>
    </submittedName>
</protein>
<evidence type="ECO:0000313" key="2">
    <source>
        <dbReference type="Proteomes" id="UP000887013"/>
    </source>
</evidence>